<dbReference type="EMBL" id="QNRR01000007">
    <property type="protein sequence ID" value="RBP41315.1"/>
    <property type="molecule type" value="Genomic_DNA"/>
</dbReference>
<organism evidence="3 4">
    <name type="scientific">Roseimicrobium gellanilyticum</name>
    <dbReference type="NCBI Taxonomy" id="748857"/>
    <lineage>
        <taxon>Bacteria</taxon>
        <taxon>Pseudomonadati</taxon>
        <taxon>Verrucomicrobiota</taxon>
        <taxon>Verrucomicrobiia</taxon>
        <taxon>Verrucomicrobiales</taxon>
        <taxon>Verrucomicrobiaceae</taxon>
        <taxon>Roseimicrobium</taxon>
    </lineage>
</organism>
<sequence>MKTRTAFLLSLLLCQALPSQAADESGFVSIFDGKTLKGWHVSAKSGHSRTSKNTSGGKWEVVDGAITGSQDVPGNGGLILTDEQYSEFEVIVEMKNDFGPDSGLFLRSTEDGKCYQGLIDFHKDGSLMGLYGEGLGGKPHFRFFNFGATESDITLTPDRTPPGADGKPQVVDMTPEKWKTFWKAGDWNEFKMRITGGDKPTITTWINGLKIMEWTETEARLPAKGSIALQVHGGGDWTKSFVRYRNIRVKDLSKK</sequence>
<feature type="domain" description="3-keto-alpha-glucoside-1,2-lyase/3-keto-2-hydroxy-glucal hydratase" evidence="2">
    <location>
        <begin position="26"/>
        <end position="250"/>
    </location>
</feature>
<reference evidence="3 4" key="1">
    <citation type="submission" date="2018-06" db="EMBL/GenBank/DDBJ databases">
        <title>Genomic Encyclopedia of Type Strains, Phase IV (KMG-IV): sequencing the most valuable type-strain genomes for metagenomic binning, comparative biology and taxonomic classification.</title>
        <authorList>
            <person name="Goeker M."/>
        </authorList>
    </citation>
    <scope>NUCLEOTIDE SEQUENCE [LARGE SCALE GENOMIC DNA]</scope>
    <source>
        <strain evidence="3 4">DSM 25532</strain>
    </source>
</reference>
<dbReference type="RefSeq" id="WP_113959955.1">
    <property type="nucleotide sequence ID" value="NZ_QNRR01000007.1"/>
</dbReference>
<feature type="signal peptide" evidence="1">
    <location>
        <begin position="1"/>
        <end position="21"/>
    </location>
</feature>
<name>A0A366HHK1_9BACT</name>
<comment type="caution">
    <text evidence="3">The sequence shown here is derived from an EMBL/GenBank/DDBJ whole genome shotgun (WGS) entry which is preliminary data.</text>
</comment>
<keyword evidence="1" id="KW-0732">Signal</keyword>
<evidence type="ECO:0000313" key="3">
    <source>
        <dbReference type="EMBL" id="RBP41315.1"/>
    </source>
</evidence>
<dbReference type="Gene3D" id="2.60.120.560">
    <property type="entry name" value="Exo-inulinase, domain 1"/>
    <property type="match status" value="1"/>
</dbReference>
<dbReference type="AlphaFoldDB" id="A0A366HHK1"/>
<gene>
    <name evidence="3" type="ORF">DES53_107146</name>
</gene>
<evidence type="ECO:0000313" key="4">
    <source>
        <dbReference type="Proteomes" id="UP000253426"/>
    </source>
</evidence>
<dbReference type="Pfam" id="PF06439">
    <property type="entry name" value="3keto-disac_hyd"/>
    <property type="match status" value="1"/>
</dbReference>
<evidence type="ECO:0000259" key="2">
    <source>
        <dbReference type="Pfam" id="PF06439"/>
    </source>
</evidence>
<feature type="chain" id="PRO_5016736847" evidence="1">
    <location>
        <begin position="22"/>
        <end position="255"/>
    </location>
</feature>
<accession>A0A366HHK1</accession>
<dbReference type="GO" id="GO:0016787">
    <property type="term" value="F:hydrolase activity"/>
    <property type="evidence" value="ECO:0007669"/>
    <property type="project" value="InterPro"/>
</dbReference>
<dbReference type="InterPro" id="IPR010496">
    <property type="entry name" value="AL/BT2_dom"/>
</dbReference>
<proteinExistence type="predicted"/>
<keyword evidence="4" id="KW-1185">Reference proteome</keyword>
<evidence type="ECO:0000256" key="1">
    <source>
        <dbReference type="SAM" id="SignalP"/>
    </source>
</evidence>
<protein>
    <submittedName>
        <fullName evidence="3">Uncharacterized protein DUF1080</fullName>
    </submittedName>
</protein>
<dbReference type="Proteomes" id="UP000253426">
    <property type="component" value="Unassembled WGS sequence"/>
</dbReference>
<dbReference type="OrthoDB" id="9780017at2"/>